<dbReference type="PROSITE" id="PS01124">
    <property type="entry name" value="HTH_ARAC_FAMILY_2"/>
    <property type="match status" value="1"/>
</dbReference>
<evidence type="ECO:0000256" key="2">
    <source>
        <dbReference type="ARBA" id="ARBA00023125"/>
    </source>
</evidence>
<dbReference type="Pfam" id="PF14525">
    <property type="entry name" value="AraC_binding_2"/>
    <property type="match status" value="1"/>
</dbReference>
<keyword evidence="1" id="KW-0805">Transcription regulation</keyword>
<evidence type="ECO:0000259" key="4">
    <source>
        <dbReference type="PROSITE" id="PS01124"/>
    </source>
</evidence>
<dbReference type="RefSeq" id="WP_184073979.1">
    <property type="nucleotide sequence ID" value="NZ_JACHDS010000001.1"/>
</dbReference>
<dbReference type="GO" id="GO:0003700">
    <property type="term" value="F:DNA-binding transcription factor activity"/>
    <property type="evidence" value="ECO:0007669"/>
    <property type="project" value="InterPro"/>
</dbReference>
<dbReference type="PRINTS" id="PR00032">
    <property type="entry name" value="HTHARAC"/>
</dbReference>
<dbReference type="InterPro" id="IPR020449">
    <property type="entry name" value="Tscrpt_reg_AraC-type_HTH"/>
</dbReference>
<dbReference type="PANTHER" id="PTHR46796">
    <property type="entry name" value="HTH-TYPE TRANSCRIPTIONAL ACTIVATOR RHAS-RELATED"/>
    <property type="match status" value="1"/>
</dbReference>
<proteinExistence type="predicted"/>
<feature type="domain" description="HTH araC/xylS-type" evidence="4">
    <location>
        <begin position="219"/>
        <end position="320"/>
    </location>
</feature>
<dbReference type="InterPro" id="IPR035418">
    <property type="entry name" value="AraC-bd_2"/>
</dbReference>
<dbReference type="AlphaFoldDB" id="A0A7W9YEZ3"/>
<dbReference type="PANTHER" id="PTHR46796:SF6">
    <property type="entry name" value="ARAC SUBFAMILY"/>
    <property type="match status" value="1"/>
</dbReference>
<dbReference type="InterPro" id="IPR018060">
    <property type="entry name" value="HTH_AraC"/>
</dbReference>
<dbReference type="SUPFAM" id="SSF46689">
    <property type="entry name" value="Homeodomain-like"/>
    <property type="match status" value="1"/>
</dbReference>
<accession>A0A7W9YEZ3</accession>
<comment type="caution">
    <text evidence="5">The sequence shown here is derived from an EMBL/GenBank/DDBJ whole genome shotgun (WGS) entry which is preliminary data.</text>
</comment>
<dbReference type="InterPro" id="IPR009057">
    <property type="entry name" value="Homeodomain-like_sf"/>
</dbReference>
<evidence type="ECO:0000313" key="6">
    <source>
        <dbReference type="Proteomes" id="UP000546642"/>
    </source>
</evidence>
<name>A0A7W9YEZ3_9ACTN</name>
<dbReference type="InterPro" id="IPR050204">
    <property type="entry name" value="AraC_XylS_family_regulators"/>
</dbReference>
<keyword evidence="2 5" id="KW-0238">DNA-binding</keyword>
<gene>
    <name evidence="5" type="ORF">HNR23_001009</name>
</gene>
<dbReference type="Gene3D" id="1.10.10.60">
    <property type="entry name" value="Homeodomain-like"/>
    <property type="match status" value="1"/>
</dbReference>
<keyword evidence="3" id="KW-0804">Transcription</keyword>
<evidence type="ECO:0000313" key="5">
    <source>
        <dbReference type="EMBL" id="MBB6170949.1"/>
    </source>
</evidence>
<sequence length="334" mass="37432">MCTDDVAPGERIDYWQHVTSENFVRCTTRIDQRDDGFWGRVVSTNLGAVHYSLVEYTASGSYEIFRSARHIRQDESDEYLLELQLGGAAVVLNQDGREAGFIPGDFGFLDVTRPSHLGCAPRSSVRAVTVTFPRHLLPIRVDNVARLTAVRIDGQRGMGQLVSNFLVGLADNLEGDPVEGADGVRLSTALLDLLAVALAGRLERDSEVPPESHRGALLTRVYAFIDRHLDDPDLSPKNIATAHHISTRYLHKLFETEEATVVEWIRTRRLEQCRRHLADPAQQTEPVSVIAARWGFRDPSYFSRLFRATYGIPPREYRILHFGPGVVRPPAPKP</sequence>
<dbReference type="Pfam" id="PF12833">
    <property type="entry name" value="HTH_18"/>
    <property type="match status" value="1"/>
</dbReference>
<dbReference type="Proteomes" id="UP000546642">
    <property type="component" value="Unassembled WGS sequence"/>
</dbReference>
<evidence type="ECO:0000256" key="3">
    <source>
        <dbReference type="ARBA" id="ARBA00023163"/>
    </source>
</evidence>
<evidence type="ECO:0000256" key="1">
    <source>
        <dbReference type="ARBA" id="ARBA00023015"/>
    </source>
</evidence>
<dbReference type="SMART" id="SM00342">
    <property type="entry name" value="HTH_ARAC"/>
    <property type="match status" value="1"/>
</dbReference>
<protein>
    <submittedName>
        <fullName evidence="5">AraC-like DNA-binding protein</fullName>
    </submittedName>
</protein>
<dbReference type="GO" id="GO:0043565">
    <property type="term" value="F:sequence-specific DNA binding"/>
    <property type="evidence" value="ECO:0007669"/>
    <property type="project" value="InterPro"/>
</dbReference>
<reference evidence="5 6" key="1">
    <citation type="submission" date="2020-08" db="EMBL/GenBank/DDBJ databases">
        <title>Sequencing the genomes of 1000 actinobacteria strains.</title>
        <authorList>
            <person name="Klenk H.-P."/>
        </authorList>
    </citation>
    <scope>NUCLEOTIDE SEQUENCE [LARGE SCALE GENOMIC DNA]</scope>
    <source>
        <strain evidence="5 6">DSM 46659</strain>
    </source>
</reference>
<organism evidence="5 6">
    <name type="scientific">Nocardiopsis mwathae</name>
    <dbReference type="NCBI Taxonomy" id="1472723"/>
    <lineage>
        <taxon>Bacteria</taxon>
        <taxon>Bacillati</taxon>
        <taxon>Actinomycetota</taxon>
        <taxon>Actinomycetes</taxon>
        <taxon>Streptosporangiales</taxon>
        <taxon>Nocardiopsidaceae</taxon>
        <taxon>Nocardiopsis</taxon>
    </lineage>
</organism>
<keyword evidence="6" id="KW-1185">Reference proteome</keyword>
<dbReference type="EMBL" id="JACHDS010000001">
    <property type="protein sequence ID" value="MBB6170949.1"/>
    <property type="molecule type" value="Genomic_DNA"/>
</dbReference>